<dbReference type="AlphaFoldDB" id="A0A6N7TTZ6"/>
<dbReference type="GO" id="GO:0016740">
    <property type="term" value="F:transferase activity"/>
    <property type="evidence" value="ECO:0007669"/>
    <property type="project" value="UniProtKB-KW"/>
</dbReference>
<gene>
    <name evidence="2" type="ORF">GKC41_05015</name>
</gene>
<evidence type="ECO:0000256" key="1">
    <source>
        <dbReference type="SAM" id="MobiDB-lite"/>
    </source>
</evidence>
<dbReference type="PANTHER" id="PTHR12526">
    <property type="entry name" value="GLYCOSYLTRANSFERASE"/>
    <property type="match status" value="1"/>
</dbReference>
<dbReference type="EMBL" id="WKKW01000002">
    <property type="protein sequence ID" value="MSD91019.1"/>
    <property type="molecule type" value="Genomic_DNA"/>
</dbReference>
<proteinExistence type="predicted"/>
<keyword evidence="2" id="KW-0808">Transferase</keyword>
<reference evidence="2 3" key="1">
    <citation type="submission" date="2019-11" db="EMBL/GenBank/DDBJ databases">
        <title>Draft Genome Sequence of Plant Growth-Promoting Rhizosphere-Associated Bacteria.</title>
        <authorList>
            <person name="Vasilyev I.Y."/>
            <person name="Radchenko V."/>
            <person name="Ilnitskaya E.V."/>
        </authorList>
    </citation>
    <scope>NUCLEOTIDE SEQUENCE [LARGE SCALE GENOMIC DNA]</scope>
    <source>
        <strain evidence="2 3">VRA_9sq_n</strain>
    </source>
</reference>
<dbReference type="Gene3D" id="3.40.50.2000">
    <property type="entry name" value="Glycogen Phosphorylase B"/>
    <property type="match status" value="2"/>
</dbReference>
<feature type="region of interest" description="Disordered" evidence="1">
    <location>
        <begin position="199"/>
        <end position="218"/>
    </location>
</feature>
<sequence>MGSSQLHHRLAYRVQVTIGHMQHLFETGPDAWKQLGGLSERQRRLVISAVNYHSLIQPGRELLYKIYMGEDWQYPRLTDTSTLNGSLTKGAGLKPVVEFKARSVSKPKTAFTPHYFDLHHQLVDWNERYVLLTPDDATDMTVKARNLSARLPMRNQIYNYCELHFPLLFDQVRELLRRKREKAGYQAIEPYHPDSTSDLFARGAAHHPGSSIEPAQPDSSAPKAVIIAMHWLQPGGAERWAMETVALARKAGLLPIVITNNDSHQPWIVSKDLDDALVINLTFPAQESIGDVPLLRALFEQYNIRGVMIHHNQWMYDRLWWIKRYYPHTFIVDSLHILEYHDRGGYPNQSVSRDPYIDLHHVISPQLQDWLVNHHGIAAKKVVMAPLVGLTADQMNPQYKDRVQQDVFHVAFVGRMTRQKRPEAFINVAKEMERRFPGRFRFIMHGSGDMDLEVRKLLAKYGLGHVVERRDVSQPVSATYDWADALLITSINEGITLTTIEAISRGMPVLSADVGSQSTLVPAQGLLPRESLGLVRQSVRSLLRMDDYEQDRRRLWTVELERLQEFSRKESADSFFTRMLGEWAQ</sequence>
<dbReference type="SUPFAM" id="SSF53756">
    <property type="entry name" value="UDP-Glycosyltransferase/glycogen phosphorylase"/>
    <property type="match status" value="1"/>
</dbReference>
<comment type="caution">
    <text evidence="2">The sequence shown here is derived from an EMBL/GenBank/DDBJ whole genome shotgun (WGS) entry which is preliminary data.</text>
</comment>
<dbReference type="Proteomes" id="UP000436357">
    <property type="component" value="Unassembled WGS sequence"/>
</dbReference>
<evidence type="ECO:0000313" key="3">
    <source>
        <dbReference type="Proteomes" id="UP000436357"/>
    </source>
</evidence>
<protein>
    <submittedName>
        <fullName evidence="2">Glycosyltransferase</fullName>
    </submittedName>
</protein>
<organism evidence="2 3">
    <name type="scientific">Bifidobacterium asteroides</name>
    <dbReference type="NCBI Taxonomy" id="1684"/>
    <lineage>
        <taxon>Bacteria</taxon>
        <taxon>Bacillati</taxon>
        <taxon>Actinomycetota</taxon>
        <taxon>Actinomycetes</taxon>
        <taxon>Bifidobacteriales</taxon>
        <taxon>Bifidobacteriaceae</taxon>
        <taxon>Bifidobacterium</taxon>
    </lineage>
</organism>
<name>A0A6N7TTZ6_9BIFI</name>
<evidence type="ECO:0000313" key="2">
    <source>
        <dbReference type="EMBL" id="MSD91019.1"/>
    </source>
</evidence>
<dbReference type="Pfam" id="PF13692">
    <property type="entry name" value="Glyco_trans_1_4"/>
    <property type="match status" value="1"/>
</dbReference>
<accession>A0A6N7TTZ6</accession>